<dbReference type="RefSeq" id="WP_100387587.1">
    <property type="nucleotide sequence ID" value="NZ_BMZU01000001.1"/>
</dbReference>
<feature type="domain" description="Gfo/Idh/MocA-like oxidoreductase C-terminal" evidence="4">
    <location>
        <begin position="191"/>
        <end position="355"/>
    </location>
</feature>
<dbReference type="Gene3D" id="3.40.50.720">
    <property type="entry name" value="NAD(P)-binding Rossmann-like Domain"/>
    <property type="match status" value="1"/>
</dbReference>
<dbReference type="PANTHER" id="PTHR43708:SF5">
    <property type="entry name" value="CONSERVED EXPRESSED OXIDOREDUCTASE (EUROFUNG)-RELATED"/>
    <property type="match status" value="1"/>
</dbReference>
<dbReference type="GO" id="GO:0000166">
    <property type="term" value="F:nucleotide binding"/>
    <property type="evidence" value="ECO:0007669"/>
    <property type="project" value="InterPro"/>
</dbReference>
<dbReference type="PANTHER" id="PTHR43708">
    <property type="entry name" value="CONSERVED EXPRESSED OXIDOREDUCTASE (EUROFUNG)"/>
    <property type="match status" value="1"/>
</dbReference>
<dbReference type="Gene3D" id="3.30.360.10">
    <property type="entry name" value="Dihydrodipicolinate Reductase, domain 2"/>
    <property type="match status" value="1"/>
</dbReference>
<evidence type="ECO:0000313" key="5">
    <source>
        <dbReference type="EMBL" id="PJJ80843.1"/>
    </source>
</evidence>
<accession>A0A2M9D5M5</accession>
<dbReference type="Pfam" id="PF02894">
    <property type="entry name" value="GFO_IDH_MocA_C"/>
    <property type="match status" value="1"/>
</dbReference>
<dbReference type="Proteomes" id="UP000231742">
    <property type="component" value="Unassembled WGS sequence"/>
</dbReference>
<evidence type="ECO:0000259" key="3">
    <source>
        <dbReference type="Pfam" id="PF01408"/>
    </source>
</evidence>
<dbReference type="InterPro" id="IPR051317">
    <property type="entry name" value="Gfo/Idh/MocA_oxidoreduct"/>
</dbReference>
<evidence type="ECO:0000259" key="4">
    <source>
        <dbReference type="Pfam" id="PF02894"/>
    </source>
</evidence>
<keyword evidence="6" id="KW-1185">Reference proteome</keyword>
<evidence type="ECO:0000256" key="2">
    <source>
        <dbReference type="ARBA" id="ARBA00023002"/>
    </source>
</evidence>
<comment type="caution">
    <text evidence="5">The sequence shown here is derived from an EMBL/GenBank/DDBJ whole genome shotgun (WGS) entry which is preliminary data.</text>
</comment>
<dbReference type="InterPro" id="IPR036291">
    <property type="entry name" value="NAD(P)-bd_dom_sf"/>
</dbReference>
<dbReference type="GO" id="GO:0016491">
    <property type="term" value="F:oxidoreductase activity"/>
    <property type="evidence" value="ECO:0007669"/>
    <property type="project" value="UniProtKB-KW"/>
</dbReference>
<dbReference type="OrthoDB" id="179913at2"/>
<comment type="similarity">
    <text evidence="1">Belongs to the Gfo/Idh/MocA family.</text>
</comment>
<reference evidence="5 6" key="1">
    <citation type="submission" date="2017-11" db="EMBL/GenBank/DDBJ databases">
        <title>Genomic Encyclopedia of Archaeal and Bacterial Type Strains, Phase II (KMG-II): From Individual Species to Whole Genera.</title>
        <authorList>
            <person name="Goeker M."/>
        </authorList>
    </citation>
    <scope>NUCLEOTIDE SEQUENCE [LARGE SCALE GENOMIC DNA]</scope>
    <source>
        <strain evidence="5 6">DSM 16400</strain>
    </source>
</reference>
<dbReference type="InterPro" id="IPR004104">
    <property type="entry name" value="Gfo/Idh/MocA-like_OxRdtase_C"/>
</dbReference>
<dbReference type="SUPFAM" id="SSF51735">
    <property type="entry name" value="NAD(P)-binding Rossmann-fold domains"/>
    <property type="match status" value="1"/>
</dbReference>
<dbReference type="AlphaFoldDB" id="A0A2M9D5M5"/>
<feature type="domain" description="Gfo/Idh/MocA-like oxidoreductase N-terminal" evidence="3">
    <location>
        <begin position="24"/>
        <end position="140"/>
    </location>
</feature>
<dbReference type="EMBL" id="PGFH01000001">
    <property type="protein sequence ID" value="PJJ80843.1"/>
    <property type="molecule type" value="Genomic_DNA"/>
</dbReference>
<name>A0A2M9D5M5_9MICO</name>
<evidence type="ECO:0000256" key="1">
    <source>
        <dbReference type="ARBA" id="ARBA00010928"/>
    </source>
</evidence>
<dbReference type="InterPro" id="IPR000683">
    <property type="entry name" value="Gfo/Idh/MocA-like_OxRdtase_N"/>
</dbReference>
<proteinExistence type="inferred from homology"/>
<keyword evidence="2" id="KW-0560">Oxidoreductase</keyword>
<sequence>MSHFPEREPAEAYTVALPQHPRPVVMIGAGGIVKDAHLPAYRKAGFEVWGIVNRTAAKAQALADEFGIPNVYTSLSDAVAAAPKNAVYDLALMPEQYPAVLDQLPDGAAVLIQKPFGQNLAEARVLLEICHRKNLVAAVNTQLRFAPYIAAARTLIAEGAIGELYDMEIRIATETPWEIFPHVLGIERLELNMHSVHYMDLVRSFLGDPDGVSVATVRHPAKPQVSNTRSTIIMRYRDRPLRVTISTNHDHGFGGEFEEAFVKWEGTKGAIRAQLGLMLDYPRGGPDALAIAYTDKPELGWQPVPFEGSWFPDAFIGSMSALQRFLEGSVSELPTSVDDVMHTMAVVEAGYESQEREGIALATKENTQ</sequence>
<gene>
    <name evidence="5" type="ORF">CLV85_0008</name>
</gene>
<dbReference type="Pfam" id="PF01408">
    <property type="entry name" value="GFO_IDH_MocA"/>
    <property type="match status" value="1"/>
</dbReference>
<organism evidence="5 6">
    <name type="scientific">Salinibacterium amurskyense</name>
    <dbReference type="NCBI Taxonomy" id="205941"/>
    <lineage>
        <taxon>Bacteria</taxon>
        <taxon>Bacillati</taxon>
        <taxon>Actinomycetota</taxon>
        <taxon>Actinomycetes</taxon>
        <taxon>Micrococcales</taxon>
        <taxon>Microbacteriaceae</taxon>
        <taxon>Salinibacterium</taxon>
    </lineage>
</organism>
<protein>
    <submittedName>
        <fullName evidence="5">Putative dehydrogenase</fullName>
    </submittedName>
</protein>
<dbReference type="SUPFAM" id="SSF55347">
    <property type="entry name" value="Glyceraldehyde-3-phosphate dehydrogenase-like, C-terminal domain"/>
    <property type="match status" value="1"/>
</dbReference>
<evidence type="ECO:0000313" key="6">
    <source>
        <dbReference type="Proteomes" id="UP000231742"/>
    </source>
</evidence>